<dbReference type="Pfam" id="PF00560">
    <property type="entry name" value="LRR_1"/>
    <property type="match status" value="1"/>
</dbReference>
<keyword evidence="7 20" id="KW-0812">Transmembrane</keyword>
<dbReference type="FunFam" id="1.10.510.10:FF:000044">
    <property type="entry name" value="Putative LRR receptor-like serine/threonine-protein kinase"/>
    <property type="match status" value="1"/>
</dbReference>
<keyword evidence="12" id="KW-0067">ATP-binding</keyword>
<evidence type="ECO:0000256" key="6">
    <source>
        <dbReference type="ARBA" id="ARBA00022679"/>
    </source>
</evidence>
<comment type="catalytic activity">
    <reaction evidence="18">
        <text>L-seryl-[protein] + ATP = O-phospho-L-seryl-[protein] + ADP + H(+)</text>
        <dbReference type="Rhea" id="RHEA:17989"/>
        <dbReference type="Rhea" id="RHEA-COMP:9863"/>
        <dbReference type="Rhea" id="RHEA-COMP:11604"/>
        <dbReference type="ChEBI" id="CHEBI:15378"/>
        <dbReference type="ChEBI" id="CHEBI:29999"/>
        <dbReference type="ChEBI" id="CHEBI:30616"/>
        <dbReference type="ChEBI" id="CHEBI:83421"/>
        <dbReference type="ChEBI" id="CHEBI:456216"/>
        <dbReference type="EC" id="2.7.11.1"/>
    </reaction>
</comment>
<dbReference type="OrthoDB" id="1867350at2759"/>
<evidence type="ECO:0000256" key="19">
    <source>
        <dbReference type="SAM" id="MobiDB-lite"/>
    </source>
</evidence>
<dbReference type="Gene3D" id="2.60.120.430">
    <property type="entry name" value="Galactose-binding lectin"/>
    <property type="match status" value="1"/>
</dbReference>
<dbReference type="Gene3D" id="3.80.10.10">
    <property type="entry name" value="Ribonuclease Inhibitor"/>
    <property type="match status" value="1"/>
</dbReference>
<evidence type="ECO:0000313" key="22">
    <source>
        <dbReference type="EMBL" id="KDP21155.1"/>
    </source>
</evidence>
<reference evidence="22 23" key="1">
    <citation type="journal article" date="2014" name="PLoS ONE">
        <title>Global Analysis of Gene Expression Profiles in Physic Nut (Jatropha curcas L.) Seedlings Exposed to Salt Stress.</title>
        <authorList>
            <person name="Zhang L."/>
            <person name="Zhang C."/>
            <person name="Wu P."/>
            <person name="Chen Y."/>
            <person name="Li M."/>
            <person name="Jiang H."/>
            <person name="Wu G."/>
        </authorList>
    </citation>
    <scope>NUCLEOTIDE SEQUENCE [LARGE SCALE GENOMIC DNA]</scope>
    <source>
        <strain evidence="23">cv. GZQX0401</strain>
        <tissue evidence="22">Young leaves</tissue>
    </source>
</reference>
<keyword evidence="8" id="KW-0732">Signal</keyword>
<comment type="catalytic activity">
    <reaction evidence="17">
        <text>L-threonyl-[protein] + ATP = O-phospho-L-threonyl-[protein] + ADP + H(+)</text>
        <dbReference type="Rhea" id="RHEA:46608"/>
        <dbReference type="Rhea" id="RHEA-COMP:11060"/>
        <dbReference type="Rhea" id="RHEA-COMP:11605"/>
        <dbReference type="ChEBI" id="CHEBI:15378"/>
        <dbReference type="ChEBI" id="CHEBI:30013"/>
        <dbReference type="ChEBI" id="CHEBI:30616"/>
        <dbReference type="ChEBI" id="CHEBI:61977"/>
        <dbReference type="ChEBI" id="CHEBI:456216"/>
        <dbReference type="EC" id="2.7.11.1"/>
    </reaction>
</comment>
<keyword evidence="10" id="KW-0547">Nucleotide-binding</keyword>
<keyword evidence="23" id="KW-1185">Reference proteome</keyword>
<evidence type="ECO:0000256" key="3">
    <source>
        <dbReference type="ARBA" id="ARBA00022527"/>
    </source>
</evidence>
<dbReference type="SUPFAM" id="SSF56112">
    <property type="entry name" value="Protein kinase-like (PK-like)"/>
    <property type="match status" value="1"/>
</dbReference>
<keyword evidence="14 20" id="KW-0472">Membrane</keyword>
<gene>
    <name evidence="22" type="ORF">JCGZ_21626</name>
</gene>
<dbReference type="FunFam" id="2.60.120.430:FF:000004">
    <property type="entry name" value="Putative leucine-rich repeat receptor-like serine/threonine-protein kinase"/>
    <property type="match status" value="1"/>
</dbReference>
<dbReference type="InterPro" id="IPR001245">
    <property type="entry name" value="Ser-Thr/Tyr_kinase_cat_dom"/>
</dbReference>
<keyword evidence="15" id="KW-0675">Receptor</keyword>
<keyword evidence="9" id="KW-0677">Repeat</keyword>
<evidence type="ECO:0000256" key="15">
    <source>
        <dbReference type="ARBA" id="ARBA00023170"/>
    </source>
</evidence>
<evidence type="ECO:0000256" key="16">
    <source>
        <dbReference type="ARBA" id="ARBA00023180"/>
    </source>
</evidence>
<feature type="region of interest" description="Disordered" evidence="19">
    <location>
        <begin position="673"/>
        <end position="706"/>
    </location>
</feature>
<keyword evidence="5" id="KW-0433">Leucine-rich repeat</keyword>
<dbReference type="PROSITE" id="PS00108">
    <property type="entry name" value="PROTEIN_KINASE_ST"/>
    <property type="match status" value="1"/>
</dbReference>
<keyword evidence="6" id="KW-0808">Transferase</keyword>
<feature type="compositionally biased region" description="Polar residues" evidence="19">
    <location>
        <begin position="675"/>
        <end position="706"/>
    </location>
</feature>
<dbReference type="GO" id="GO:0005524">
    <property type="term" value="F:ATP binding"/>
    <property type="evidence" value="ECO:0007669"/>
    <property type="project" value="UniProtKB-KW"/>
</dbReference>
<evidence type="ECO:0000256" key="11">
    <source>
        <dbReference type="ARBA" id="ARBA00022777"/>
    </source>
</evidence>
<dbReference type="InterPro" id="IPR051824">
    <property type="entry name" value="LRR_Rcpt-Like_S/T_Kinase"/>
</dbReference>
<name>A0A067JMD4_JATCU</name>
<feature type="domain" description="Protein kinase" evidence="21">
    <location>
        <begin position="372"/>
        <end position="651"/>
    </location>
</feature>
<keyword evidence="4" id="KW-0597">Phosphoprotein</keyword>
<evidence type="ECO:0000256" key="9">
    <source>
        <dbReference type="ARBA" id="ARBA00022737"/>
    </source>
</evidence>
<evidence type="ECO:0000256" key="8">
    <source>
        <dbReference type="ARBA" id="ARBA00022729"/>
    </source>
</evidence>
<evidence type="ECO:0000256" key="7">
    <source>
        <dbReference type="ARBA" id="ARBA00022692"/>
    </source>
</evidence>
<evidence type="ECO:0000256" key="5">
    <source>
        <dbReference type="ARBA" id="ARBA00022614"/>
    </source>
</evidence>
<dbReference type="PROSITE" id="PS50011">
    <property type="entry name" value="PROTEIN_KINASE_DOM"/>
    <property type="match status" value="1"/>
</dbReference>
<keyword evidence="13 20" id="KW-1133">Transmembrane helix</keyword>
<dbReference type="GO" id="GO:0004674">
    <property type="term" value="F:protein serine/threonine kinase activity"/>
    <property type="evidence" value="ECO:0007669"/>
    <property type="project" value="UniProtKB-KW"/>
</dbReference>
<evidence type="ECO:0000256" key="18">
    <source>
        <dbReference type="ARBA" id="ARBA00048679"/>
    </source>
</evidence>
<proteinExistence type="predicted"/>
<dbReference type="SMART" id="SM00220">
    <property type="entry name" value="S_TKc"/>
    <property type="match status" value="1"/>
</dbReference>
<keyword evidence="3" id="KW-0723">Serine/threonine-protein kinase</keyword>
<dbReference type="CDD" id="cd14066">
    <property type="entry name" value="STKc_IRAK"/>
    <property type="match status" value="1"/>
</dbReference>
<dbReference type="InterPro" id="IPR021720">
    <property type="entry name" value="Malectin_dom"/>
</dbReference>
<comment type="subcellular location">
    <subcellularLocation>
        <location evidence="1">Membrane</location>
        <topology evidence="1">Single-pass type I membrane protein</topology>
    </subcellularLocation>
</comment>
<dbReference type="Pfam" id="PF11721">
    <property type="entry name" value="Malectin"/>
    <property type="match status" value="1"/>
</dbReference>
<dbReference type="Gene3D" id="3.30.200.20">
    <property type="entry name" value="Phosphorylase Kinase, domain 1"/>
    <property type="match status" value="1"/>
</dbReference>
<dbReference type="PANTHER" id="PTHR48006">
    <property type="entry name" value="LEUCINE-RICH REPEAT-CONTAINING PROTEIN DDB_G0281931-RELATED"/>
    <property type="match status" value="1"/>
</dbReference>
<dbReference type="InterPro" id="IPR001611">
    <property type="entry name" value="Leu-rich_rpt"/>
</dbReference>
<dbReference type="AlphaFoldDB" id="A0A067JMD4"/>
<dbReference type="EC" id="2.7.11.1" evidence="2"/>
<feature type="transmembrane region" description="Helical" evidence="20">
    <location>
        <begin position="316"/>
        <end position="336"/>
    </location>
</feature>
<keyword evidence="11" id="KW-0418">Kinase</keyword>
<organism evidence="22 23">
    <name type="scientific">Jatropha curcas</name>
    <name type="common">Barbados nut</name>
    <dbReference type="NCBI Taxonomy" id="180498"/>
    <lineage>
        <taxon>Eukaryota</taxon>
        <taxon>Viridiplantae</taxon>
        <taxon>Streptophyta</taxon>
        <taxon>Embryophyta</taxon>
        <taxon>Tracheophyta</taxon>
        <taxon>Spermatophyta</taxon>
        <taxon>Magnoliopsida</taxon>
        <taxon>eudicotyledons</taxon>
        <taxon>Gunneridae</taxon>
        <taxon>Pentapetalae</taxon>
        <taxon>rosids</taxon>
        <taxon>fabids</taxon>
        <taxon>Malpighiales</taxon>
        <taxon>Euphorbiaceae</taxon>
        <taxon>Crotonoideae</taxon>
        <taxon>Jatropheae</taxon>
        <taxon>Jatropha</taxon>
    </lineage>
</organism>
<dbReference type="SUPFAM" id="SSF52058">
    <property type="entry name" value="L domain-like"/>
    <property type="match status" value="1"/>
</dbReference>
<dbReference type="InterPro" id="IPR000719">
    <property type="entry name" value="Prot_kinase_dom"/>
</dbReference>
<evidence type="ECO:0000256" key="12">
    <source>
        <dbReference type="ARBA" id="ARBA00022840"/>
    </source>
</evidence>
<evidence type="ECO:0000256" key="13">
    <source>
        <dbReference type="ARBA" id="ARBA00022989"/>
    </source>
</evidence>
<protein>
    <recommendedName>
        <fullName evidence="2">non-specific serine/threonine protein kinase</fullName>
        <ecNumber evidence="2">2.7.11.1</ecNumber>
    </recommendedName>
</protein>
<dbReference type="GO" id="GO:0016020">
    <property type="term" value="C:membrane"/>
    <property type="evidence" value="ECO:0007669"/>
    <property type="project" value="UniProtKB-SubCell"/>
</dbReference>
<evidence type="ECO:0000256" key="14">
    <source>
        <dbReference type="ARBA" id="ARBA00023136"/>
    </source>
</evidence>
<accession>A0A067JMD4</accession>
<evidence type="ECO:0000256" key="17">
    <source>
        <dbReference type="ARBA" id="ARBA00047899"/>
    </source>
</evidence>
<evidence type="ECO:0000256" key="2">
    <source>
        <dbReference type="ARBA" id="ARBA00012513"/>
    </source>
</evidence>
<keyword evidence="16" id="KW-0325">Glycoprotein</keyword>
<evidence type="ECO:0000259" key="21">
    <source>
        <dbReference type="PROSITE" id="PS50011"/>
    </source>
</evidence>
<evidence type="ECO:0000256" key="10">
    <source>
        <dbReference type="ARBA" id="ARBA00022741"/>
    </source>
</evidence>
<dbReference type="EMBL" id="KK915662">
    <property type="protein sequence ID" value="KDP21155.1"/>
    <property type="molecule type" value="Genomic_DNA"/>
</dbReference>
<dbReference type="PANTHER" id="PTHR48006:SF72">
    <property type="entry name" value="LRR RECEPTOR-LIKE SERINE_THREONINE-PROTEIN KINASE RFK1-RELATED"/>
    <property type="match status" value="1"/>
</dbReference>
<dbReference type="InterPro" id="IPR008271">
    <property type="entry name" value="Ser/Thr_kinase_AS"/>
</dbReference>
<evidence type="ECO:0000256" key="20">
    <source>
        <dbReference type="SAM" id="Phobius"/>
    </source>
</evidence>
<dbReference type="InterPro" id="IPR032675">
    <property type="entry name" value="LRR_dom_sf"/>
</dbReference>
<sequence>MKNLEMLDMSFNKLVGRLPDTIPAEKLRFVFLTGNLLSGDVPDSIMKEGSNIDLSYNNFTLQGPEQPACRENMNLNLNLYRSSTALNSSRQLLPCLKTFKCPQYSSCLHVNSGGKDTTVKENKTSILYKGDVAVEGGTAKYFINEQSYWGFSSTGDFMDDYDYQNTRYTVSLWSSNTTELYSTARITPISLTYFHYCLKNGKYMVKLHFAEIQFTNGKTYESLGRRIFDIYIQERLVRKDFNIEDEIGGAQKPLVVPVPDVNVTNNILEIRFYFAGKGTTRIPDRGVYGPIISAISVASDLKLCSAAGKKGTASTAIGVVAGVSCLIFIVLGILWWRGYLPGKWGKKNDRERLDLPTGTFSLKQIRAATDDFNPANKIGEGGFGPVYKGVMSDGTVIAVKQLSSKSRQGNREFLNEIGMISCLQHANLVKLHGFCVESDQLLLVYEYLENNSLARALFGNENKRLNLDWPTRHKICIGIAKGLAFLHESRFKIVHRDIKATNVLLDKDLNPKISDFGLARLDEDEKSHISTRVAGTIGYMAPEYALWGYLTDKADVYSYGVVALEIVSGKNNNNFMPSNHCVCLLDWACYLQQSEDLMQLVDETLRSEFNKGEAEIMVKVALLCTNASPTIRPTMSEVVNMLEGRTDVPDVVPEPGGYTEDLRFKAMKDLRKHSQSLSGSQTQNSTTAHTFGSSSSDHNTYEINPE</sequence>
<evidence type="ECO:0000313" key="23">
    <source>
        <dbReference type="Proteomes" id="UP000027138"/>
    </source>
</evidence>
<dbReference type="Pfam" id="PF07714">
    <property type="entry name" value="PK_Tyr_Ser-Thr"/>
    <property type="match status" value="1"/>
</dbReference>
<dbReference type="FunFam" id="3.30.200.20:FF:000217">
    <property type="entry name" value="probable LRR receptor-like serine/threonine-protein kinase At1g53430"/>
    <property type="match status" value="1"/>
</dbReference>
<evidence type="ECO:0000256" key="4">
    <source>
        <dbReference type="ARBA" id="ARBA00022553"/>
    </source>
</evidence>
<dbReference type="Gene3D" id="1.10.510.10">
    <property type="entry name" value="Transferase(Phosphotransferase) domain 1"/>
    <property type="match status" value="1"/>
</dbReference>
<evidence type="ECO:0000256" key="1">
    <source>
        <dbReference type="ARBA" id="ARBA00004479"/>
    </source>
</evidence>
<dbReference type="InterPro" id="IPR011009">
    <property type="entry name" value="Kinase-like_dom_sf"/>
</dbReference>
<dbReference type="Proteomes" id="UP000027138">
    <property type="component" value="Unassembled WGS sequence"/>
</dbReference>